<protein>
    <submittedName>
        <fullName evidence="2">Uncharacterized protein</fullName>
    </submittedName>
</protein>
<gene>
    <name evidence="2" type="ORF">METZ01_LOCUS507383</name>
</gene>
<reference evidence="2" key="1">
    <citation type="submission" date="2018-05" db="EMBL/GenBank/DDBJ databases">
        <authorList>
            <person name="Lanie J.A."/>
            <person name="Ng W.-L."/>
            <person name="Kazmierczak K.M."/>
            <person name="Andrzejewski T.M."/>
            <person name="Davidsen T.M."/>
            <person name="Wayne K.J."/>
            <person name="Tettelin H."/>
            <person name="Glass J.I."/>
            <person name="Rusch D."/>
            <person name="Podicherti R."/>
            <person name="Tsui H.-C.T."/>
            <person name="Winkler M.E."/>
        </authorList>
    </citation>
    <scope>NUCLEOTIDE SEQUENCE</scope>
</reference>
<feature type="transmembrane region" description="Helical" evidence="1">
    <location>
        <begin position="55"/>
        <end position="76"/>
    </location>
</feature>
<keyword evidence="1" id="KW-0812">Transmembrane</keyword>
<proteinExistence type="predicted"/>
<keyword evidence="1" id="KW-0472">Membrane</keyword>
<sequence length="101" mass="12083">MITEIIPIWVTYYARDIIKMEHANVLNSYDEKYHVYDHEFGEYIHDSKQRKKRGIFYAMIIAIVFIGSHYMAANYIEEPAGLFPPYVEKKIAFPELYEKKK</sequence>
<evidence type="ECO:0000313" key="2">
    <source>
        <dbReference type="EMBL" id="SVE54529.1"/>
    </source>
</evidence>
<keyword evidence="1" id="KW-1133">Transmembrane helix</keyword>
<evidence type="ECO:0000256" key="1">
    <source>
        <dbReference type="SAM" id="Phobius"/>
    </source>
</evidence>
<dbReference type="AlphaFoldDB" id="A0A383ED44"/>
<accession>A0A383ED44</accession>
<name>A0A383ED44_9ZZZZ</name>
<dbReference type="EMBL" id="UINC01224765">
    <property type="protein sequence ID" value="SVE54529.1"/>
    <property type="molecule type" value="Genomic_DNA"/>
</dbReference>
<organism evidence="2">
    <name type="scientific">marine metagenome</name>
    <dbReference type="NCBI Taxonomy" id="408172"/>
    <lineage>
        <taxon>unclassified sequences</taxon>
        <taxon>metagenomes</taxon>
        <taxon>ecological metagenomes</taxon>
    </lineage>
</organism>